<dbReference type="InterPro" id="IPR007581">
    <property type="entry name" value="Endonuclease-V"/>
</dbReference>
<feature type="compositionally biased region" description="Low complexity" evidence="6">
    <location>
        <begin position="1"/>
        <end position="15"/>
    </location>
</feature>
<feature type="region of interest" description="Disordered" evidence="6">
    <location>
        <begin position="1"/>
        <end position="23"/>
    </location>
</feature>
<dbReference type="GO" id="GO:0005730">
    <property type="term" value="C:nucleolus"/>
    <property type="evidence" value="ECO:0007669"/>
    <property type="project" value="TreeGrafter"/>
</dbReference>
<dbReference type="Proteomes" id="UP000816034">
    <property type="component" value="Unassembled WGS sequence"/>
</dbReference>
<dbReference type="CDD" id="cd06559">
    <property type="entry name" value="Endonuclease_V"/>
    <property type="match status" value="1"/>
</dbReference>
<dbReference type="RefSeq" id="XP_044555598.1">
    <property type="nucleotide sequence ID" value="XM_044697184.1"/>
</dbReference>
<dbReference type="PANTHER" id="PTHR28511:SF1">
    <property type="entry name" value="ENDONUCLEASE V"/>
    <property type="match status" value="1"/>
</dbReference>
<evidence type="ECO:0008006" key="9">
    <source>
        <dbReference type="Google" id="ProtNLM"/>
    </source>
</evidence>
<organism evidence="7 8">
    <name type="scientific">Naegleria lovaniensis</name>
    <name type="common">Amoeba</name>
    <dbReference type="NCBI Taxonomy" id="51637"/>
    <lineage>
        <taxon>Eukaryota</taxon>
        <taxon>Discoba</taxon>
        <taxon>Heterolobosea</taxon>
        <taxon>Tetramitia</taxon>
        <taxon>Eutetramitia</taxon>
        <taxon>Vahlkampfiidae</taxon>
        <taxon>Naegleria</taxon>
    </lineage>
</organism>
<reference evidence="7 8" key="1">
    <citation type="journal article" date="2018" name="BMC Genomics">
        <title>The genome of Naegleria lovaniensis, the basis for a comparative approach to unravel pathogenicity factors of the human pathogenic amoeba N. fowleri.</title>
        <authorList>
            <person name="Liechti N."/>
            <person name="Schurch N."/>
            <person name="Bruggmann R."/>
            <person name="Wittwer M."/>
        </authorList>
    </citation>
    <scope>NUCLEOTIDE SEQUENCE [LARGE SCALE GENOMIC DNA]</scope>
    <source>
        <strain evidence="7 8">ATCC 30569</strain>
    </source>
</reference>
<dbReference type="GO" id="GO:0006281">
    <property type="term" value="P:DNA repair"/>
    <property type="evidence" value="ECO:0007669"/>
    <property type="project" value="InterPro"/>
</dbReference>
<evidence type="ECO:0000313" key="7">
    <source>
        <dbReference type="EMBL" id="KAG2393704.1"/>
    </source>
</evidence>
<evidence type="ECO:0000256" key="5">
    <source>
        <dbReference type="ARBA" id="ARBA00022801"/>
    </source>
</evidence>
<dbReference type="GeneID" id="68099689"/>
<dbReference type="Pfam" id="PF04493">
    <property type="entry name" value="Endonuclease_5"/>
    <property type="match status" value="1"/>
</dbReference>
<evidence type="ECO:0000313" key="8">
    <source>
        <dbReference type="Proteomes" id="UP000816034"/>
    </source>
</evidence>
<dbReference type="GO" id="GO:0005737">
    <property type="term" value="C:cytoplasm"/>
    <property type="evidence" value="ECO:0007669"/>
    <property type="project" value="UniProtKB-SubCell"/>
</dbReference>
<proteinExistence type="inferred from homology"/>
<name>A0AA88GZX8_NAELO</name>
<dbReference type="GO" id="GO:0016891">
    <property type="term" value="F:RNA endonuclease activity producing 5'-phosphomonoesters, hydrolytic mechanism"/>
    <property type="evidence" value="ECO:0007669"/>
    <property type="project" value="TreeGrafter"/>
</dbReference>
<evidence type="ECO:0000256" key="4">
    <source>
        <dbReference type="ARBA" id="ARBA00022759"/>
    </source>
</evidence>
<evidence type="ECO:0000256" key="6">
    <source>
        <dbReference type="SAM" id="MobiDB-lite"/>
    </source>
</evidence>
<keyword evidence="3" id="KW-0540">Nuclease</keyword>
<dbReference type="AlphaFoldDB" id="A0AA88GZX8"/>
<comment type="caution">
    <text evidence="7">The sequence shown here is derived from an EMBL/GenBank/DDBJ whole genome shotgun (WGS) entry which is preliminary data.</text>
</comment>
<dbReference type="HAMAP" id="MF_00801">
    <property type="entry name" value="Endonuclease_5"/>
    <property type="match status" value="1"/>
</dbReference>
<evidence type="ECO:0000256" key="1">
    <source>
        <dbReference type="ARBA" id="ARBA00004496"/>
    </source>
</evidence>
<dbReference type="EMBL" id="PYSW02000002">
    <property type="protein sequence ID" value="KAG2393704.1"/>
    <property type="molecule type" value="Genomic_DNA"/>
</dbReference>
<accession>A0AA88GZX8</accession>
<evidence type="ECO:0000256" key="2">
    <source>
        <dbReference type="ARBA" id="ARBA00022490"/>
    </source>
</evidence>
<dbReference type="PANTHER" id="PTHR28511">
    <property type="entry name" value="ENDONUCLEASE V"/>
    <property type="match status" value="1"/>
</dbReference>
<gene>
    <name evidence="7" type="ORF">C9374_007235</name>
</gene>
<evidence type="ECO:0000256" key="3">
    <source>
        <dbReference type="ARBA" id="ARBA00022722"/>
    </source>
</evidence>
<keyword evidence="5" id="KW-0378">Hydrolase</keyword>
<keyword evidence="8" id="KW-1185">Reference proteome</keyword>
<keyword evidence="2" id="KW-0963">Cytoplasm</keyword>
<dbReference type="GO" id="GO:0003727">
    <property type="term" value="F:single-stranded RNA binding"/>
    <property type="evidence" value="ECO:0007669"/>
    <property type="project" value="TreeGrafter"/>
</dbReference>
<sequence>MISTTTTSSCSASDQDASEDGVSDQVIMATMNKDMTEEELERIKQQWTVEQEELKKQLITQDDIDFDPDDLDGTLKFVGGVDISFDKENPVNAIASLIVLSLPDLKVVYEKYDKVVMQHPYIPGFLAFREVPHLESMVNDLRQNCPQFVPQVILVDGNGILHQRGFGLASHLGVVLNIPTIGVAKKLLYVDEITRETVKELVQKQLKAKGDHAKLVGKSGITHGVVFQPIQKTGRPLFLSIGHKISLESCIKVVLKTCIHKNPEPIRQADLRSRRMIEAQASENNKI</sequence>
<protein>
    <recommendedName>
        <fullName evidence="9">Endonuclease V</fullName>
    </recommendedName>
</protein>
<dbReference type="Gene3D" id="3.30.2170.10">
    <property type="entry name" value="archaeoglobus fulgidus dsm 4304 superfamily"/>
    <property type="match status" value="1"/>
</dbReference>
<keyword evidence="4" id="KW-0255">Endonuclease</keyword>
<comment type="subcellular location">
    <subcellularLocation>
        <location evidence="1">Cytoplasm</location>
    </subcellularLocation>
</comment>